<name>A0A136JCF8_9PEZI</name>
<evidence type="ECO:0000313" key="1">
    <source>
        <dbReference type="EMBL" id="KXJ94849.1"/>
    </source>
</evidence>
<dbReference type="Proteomes" id="UP000070501">
    <property type="component" value="Unassembled WGS sequence"/>
</dbReference>
<sequence length="162" mass="17439">MSRMLETRLCRVCRAGQQVLLFAASQGAGRGHVIGAKACTRETPMAASEATFASYVVRCGRTLLSPPQTPCPGSWPGPGVSSSKASSGLWQRILITEDDRDLQCRPLSDREPPLLTYKRVYTPYAIHCLTALHGSVGGTDREESVAKQWSCGGGLKCQSVKV</sequence>
<keyword evidence="2" id="KW-1185">Reference proteome</keyword>
<dbReference type="AlphaFoldDB" id="A0A136JCF8"/>
<gene>
    <name evidence="1" type="ORF">Micbo1qcDRAFT_173608</name>
</gene>
<dbReference type="EMBL" id="KQ964247">
    <property type="protein sequence ID" value="KXJ94849.1"/>
    <property type="molecule type" value="Genomic_DNA"/>
</dbReference>
<organism evidence="1 2">
    <name type="scientific">Microdochium bolleyi</name>
    <dbReference type="NCBI Taxonomy" id="196109"/>
    <lineage>
        <taxon>Eukaryota</taxon>
        <taxon>Fungi</taxon>
        <taxon>Dikarya</taxon>
        <taxon>Ascomycota</taxon>
        <taxon>Pezizomycotina</taxon>
        <taxon>Sordariomycetes</taxon>
        <taxon>Xylariomycetidae</taxon>
        <taxon>Xylariales</taxon>
        <taxon>Microdochiaceae</taxon>
        <taxon>Microdochium</taxon>
    </lineage>
</organism>
<dbReference type="InParanoid" id="A0A136JCF8"/>
<proteinExistence type="predicted"/>
<protein>
    <submittedName>
        <fullName evidence="1">Uncharacterized protein</fullName>
    </submittedName>
</protein>
<reference evidence="2" key="1">
    <citation type="submission" date="2016-02" db="EMBL/GenBank/DDBJ databases">
        <title>Draft genome sequence of Microdochium bolleyi, a fungal endophyte of beachgrass.</title>
        <authorList>
            <consortium name="DOE Joint Genome Institute"/>
            <person name="David A.S."/>
            <person name="May G."/>
            <person name="Haridas S."/>
            <person name="Lim J."/>
            <person name="Wang M."/>
            <person name="Labutti K."/>
            <person name="Lipzen A."/>
            <person name="Barry K."/>
            <person name="Grigoriev I.V."/>
        </authorList>
    </citation>
    <scope>NUCLEOTIDE SEQUENCE [LARGE SCALE GENOMIC DNA]</scope>
    <source>
        <strain evidence="2">J235TASD1</strain>
    </source>
</reference>
<accession>A0A136JCF8</accession>
<evidence type="ECO:0000313" key="2">
    <source>
        <dbReference type="Proteomes" id="UP000070501"/>
    </source>
</evidence>